<reference evidence="6" key="1">
    <citation type="journal article" date="2021" name="PeerJ">
        <title>Extensive microbial diversity within the chicken gut microbiome revealed by metagenomics and culture.</title>
        <authorList>
            <person name="Gilroy R."/>
            <person name="Ravi A."/>
            <person name="Getino M."/>
            <person name="Pursley I."/>
            <person name="Horton D.L."/>
            <person name="Alikhan N.F."/>
            <person name="Baker D."/>
            <person name="Gharbi K."/>
            <person name="Hall N."/>
            <person name="Watson M."/>
            <person name="Adriaenssens E.M."/>
            <person name="Foster-Nyarko E."/>
            <person name="Jarju S."/>
            <person name="Secka A."/>
            <person name="Antonio M."/>
            <person name="Oren A."/>
            <person name="Chaudhuri R.R."/>
            <person name="La Ragione R."/>
            <person name="Hildebrand F."/>
            <person name="Pallen M.J."/>
        </authorList>
    </citation>
    <scope>NUCLEOTIDE SEQUENCE</scope>
    <source>
        <strain evidence="6">CHK169-2315</strain>
    </source>
</reference>
<dbReference type="PROSITE" id="PS50110">
    <property type="entry name" value="RESPONSE_REGULATORY"/>
    <property type="match status" value="1"/>
</dbReference>
<reference evidence="6" key="2">
    <citation type="submission" date="2021-04" db="EMBL/GenBank/DDBJ databases">
        <authorList>
            <person name="Gilroy R."/>
        </authorList>
    </citation>
    <scope>NUCLEOTIDE SEQUENCE</scope>
    <source>
        <strain evidence="6">CHK169-2315</strain>
    </source>
</reference>
<dbReference type="GO" id="GO:0000160">
    <property type="term" value="P:phosphorelay signal transduction system"/>
    <property type="evidence" value="ECO:0007669"/>
    <property type="project" value="UniProtKB-KW"/>
</dbReference>
<organism evidence="6 7">
    <name type="scientific">Candidatus Pseudogracilibacillus intestinigallinarum</name>
    <dbReference type="NCBI Taxonomy" id="2838742"/>
    <lineage>
        <taxon>Bacteria</taxon>
        <taxon>Bacillati</taxon>
        <taxon>Bacillota</taxon>
        <taxon>Bacilli</taxon>
        <taxon>Bacillales</taxon>
        <taxon>Bacillaceae</taxon>
        <taxon>Pseudogracilibacillus</taxon>
    </lineage>
</organism>
<dbReference type="InterPro" id="IPR011006">
    <property type="entry name" value="CheY-like_superfamily"/>
</dbReference>
<dbReference type="Proteomes" id="UP000823937">
    <property type="component" value="Unassembled WGS sequence"/>
</dbReference>
<dbReference type="PANTHER" id="PTHR44591">
    <property type="entry name" value="STRESS RESPONSE REGULATOR PROTEIN 1"/>
    <property type="match status" value="1"/>
</dbReference>
<dbReference type="PIRSF" id="PIRSF036382">
    <property type="entry name" value="RR_antiterm"/>
    <property type="match status" value="1"/>
</dbReference>
<dbReference type="InterPro" id="IPR008327">
    <property type="entry name" value="Sig_transdc_resp-reg_antiterm"/>
</dbReference>
<evidence type="ECO:0000259" key="5">
    <source>
        <dbReference type="PROSITE" id="PS50921"/>
    </source>
</evidence>
<sequence>MGKKILLVEDESIIRMDLKVILETEGYEVIEEANNGEKAVELALTLKPDIILMDIKMPKIDGLKASRIIGKQLDVPIVIITAYSQKEFIEKAQQDNIVGYIVKPISKENLIPAIEIALHQAEKKKALQDDIILAKEEVKHRKLIEKAKGIVMDRKQYSEQEAFTFMRENSMKHRMSMYELSEKIIKQNEKTKN</sequence>
<name>A0A9D1PPA0_9BACI</name>
<keyword evidence="1 3" id="KW-0597">Phosphoprotein</keyword>
<evidence type="ECO:0000313" key="7">
    <source>
        <dbReference type="Proteomes" id="UP000823937"/>
    </source>
</evidence>
<dbReference type="Pfam" id="PF00072">
    <property type="entry name" value="Response_reg"/>
    <property type="match status" value="1"/>
</dbReference>
<gene>
    <name evidence="6" type="ORF">H9895_11615</name>
</gene>
<evidence type="ECO:0000313" key="6">
    <source>
        <dbReference type="EMBL" id="HIV75712.1"/>
    </source>
</evidence>
<dbReference type="PANTHER" id="PTHR44591:SF3">
    <property type="entry name" value="RESPONSE REGULATORY DOMAIN-CONTAINING PROTEIN"/>
    <property type="match status" value="1"/>
</dbReference>
<protein>
    <submittedName>
        <fullName evidence="6">Response regulator</fullName>
    </submittedName>
</protein>
<dbReference type="Pfam" id="PF03861">
    <property type="entry name" value="ANTAR"/>
    <property type="match status" value="1"/>
</dbReference>
<dbReference type="Gene3D" id="3.40.50.2300">
    <property type="match status" value="1"/>
</dbReference>
<feature type="domain" description="Response regulatory" evidence="4">
    <location>
        <begin position="4"/>
        <end position="118"/>
    </location>
</feature>
<dbReference type="EMBL" id="DXHX01000167">
    <property type="protein sequence ID" value="HIV75712.1"/>
    <property type="molecule type" value="Genomic_DNA"/>
</dbReference>
<comment type="caution">
    <text evidence="6">The sequence shown here is derived from an EMBL/GenBank/DDBJ whole genome shotgun (WGS) entry which is preliminary data.</text>
</comment>
<evidence type="ECO:0000256" key="2">
    <source>
        <dbReference type="ARBA" id="ARBA00023012"/>
    </source>
</evidence>
<dbReference type="InterPro" id="IPR001789">
    <property type="entry name" value="Sig_transdc_resp-reg_receiver"/>
</dbReference>
<evidence type="ECO:0000256" key="3">
    <source>
        <dbReference type="PROSITE-ProRule" id="PRU00169"/>
    </source>
</evidence>
<evidence type="ECO:0000259" key="4">
    <source>
        <dbReference type="PROSITE" id="PS50110"/>
    </source>
</evidence>
<evidence type="ECO:0000256" key="1">
    <source>
        <dbReference type="ARBA" id="ARBA00022553"/>
    </source>
</evidence>
<dbReference type="PROSITE" id="PS50921">
    <property type="entry name" value="ANTAR"/>
    <property type="match status" value="1"/>
</dbReference>
<dbReference type="SMART" id="SM00448">
    <property type="entry name" value="REC"/>
    <property type="match status" value="1"/>
</dbReference>
<dbReference type="GO" id="GO:0003723">
    <property type="term" value="F:RNA binding"/>
    <property type="evidence" value="ECO:0007669"/>
    <property type="project" value="InterPro"/>
</dbReference>
<keyword evidence="2" id="KW-0902">Two-component regulatory system</keyword>
<dbReference type="Gene3D" id="1.10.10.10">
    <property type="entry name" value="Winged helix-like DNA-binding domain superfamily/Winged helix DNA-binding domain"/>
    <property type="match status" value="1"/>
</dbReference>
<dbReference type="InterPro" id="IPR005561">
    <property type="entry name" value="ANTAR"/>
</dbReference>
<dbReference type="InterPro" id="IPR036388">
    <property type="entry name" value="WH-like_DNA-bd_sf"/>
</dbReference>
<dbReference type="SMART" id="SM01012">
    <property type="entry name" value="ANTAR"/>
    <property type="match status" value="1"/>
</dbReference>
<feature type="modified residue" description="4-aspartylphosphate" evidence="3">
    <location>
        <position position="54"/>
    </location>
</feature>
<dbReference type="AlphaFoldDB" id="A0A9D1PPA0"/>
<dbReference type="SUPFAM" id="SSF52172">
    <property type="entry name" value="CheY-like"/>
    <property type="match status" value="1"/>
</dbReference>
<feature type="domain" description="ANTAR" evidence="5">
    <location>
        <begin position="124"/>
        <end position="185"/>
    </location>
</feature>
<proteinExistence type="predicted"/>
<accession>A0A9D1PPA0</accession>
<dbReference type="InterPro" id="IPR050595">
    <property type="entry name" value="Bact_response_regulator"/>
</dbReference>